<name>A0ABZ2AQ97_9TREE</name>
<keyword evidence="2" id="KW-1185">Reference proteome</keyword>
<evidence type="ECO:0000313" key="2">
    <source>
        <dbReference type="Proteomes" id="UP001432216"/>
    </source>
</evidence>
<accession>A0ABZ2AQ97</accession>
<dbReference type="EMBL" id="CP143808">
    <property type="protein sequence ID" value="WVO20649.1"/>
    <property type="molecule type" value="Genomic_DNA"/>
</dbReference>
<gene>
    <name evidence="1" type="ORF">IAS62_001948</name>
</gene>
<sequence>MLPDIATKMYNDLCSLHNGASEPLTGKNKTRSRPWTDALSELRFAVKQKADGFFTELTERQEGPISEGHMAALTKRDLDDPPYGPPPQRFRLTRLNELESYMEAKRSEVTKVTANIDRDWKVHGVNFKWSEVTTPAISRPSERLLVSDPVNMVKVLTFLSIHQDRLLECTIPSIPSKVDYAPDLSALKPIPQMAFNCLSALQQDIDSYAETLLSKQPRSKMVPSQKAKYDTAISSSIGEIVERSGTKWEEMTTQLNDLTVAPDGLDNVLEKNVEEWHASRRTREIIDVSNDDKTSQQLDKVVTQIEAATVSDTSTIAPQLTELEKLFIANFLEPQ</sequence>
<protein>
    <submittedName>
        <fullName evidence="1">Uncharacterized protein</fullName>
    </submittedName>
</protein>
<organism evidence="1 2">
    <name type="scientific">Cryptococcus decagattii</name>
    <dbReference type="NCBI Taxonomy" id="1859122"/>
    <lineage>
        <taxon>Eukaryota</taxon>
        <taxon>Fungi</taxon>
        <taxon>Dikarya</taxon>
        <taxon>Basidiomycota</taxon>
        <taxon>Agaricomycotina</taxon>
        <taxon>Tremellomycetes</taxon>
        <taxon>Tremellales</taxon>
        <taxon>Cryptococcaceae</taxon>
        <taxon>Cryptococcus</taxon>
        <taxon>Cryptococcus gattii species complex</taxon>
    </lineage>
</organism>
<evidence type="ECO:0000313" key="1">
    <source>
        <dbReference type="EMBL" id="WVO20649.1"/>
    </source>
</evidence>
<proteinExistence type="predicted"/>
<dbReference type="GeneID" id="89988722"/>
<dbReference type="RefSeq" id="XP_064719888.1">
    <property type="nucleotide sequence ID" value="XM_064863816.1"/>
</dbReference>
<reference evidence="1 2" key="1">
    <citation type="submission" date="2024-01" db="EMBL/GenBank/DDBJ databases">
        <title>Comparative genomics of Cryptococcus and Kwoniella reveals pathogenesis evolution and contrasting modes of karyotype evolution via chromosome fusion or intercentromeric recombination.</title>
        <authorList>
            <person name="Coelho M.A."/>
            <person name="David-Palma M."/>
            <person name="Shea T."/>
            <person name="Bowers K."/>
            <person name="McGinley-Smith S."/>
            <person name="Mohammad A.W."/>
            <person name="Gnirke A."/>
            <person name="Yurkov A.M."/>
            <person name="Nowrousian M."/>
            <person name="Sun S."/>
            <person name="Cuomo C.A."/>
            <person name="Heitman J."/>
        </authorList>
    </citation>
    <scope>NUCLEOTIDE SEQUENCE [LARGE SCALE GENOMIC DNA]</scope>
    <source>
        <strain evidence="1 2">7685027</strain>
    </source>
</reference>
<dbReference type="Proteomes" id="UP001432216">
    <property type="component" value="Chromosome 3"/>
</dbReference>